<organism evidence="15">
    <name type="scientific">freshwater metagenome</name>
    <dbReference type="NCBI Taxonomy" id="449393"/>
    <lineage>
        <taxon>unclassified sequences</taxon>
        <taxon>metagenomes</taxon>
        <taxon>ecological metagenomes</taxon>
    </lineage>
</organism>
<evidence type="ECO:0000313" key="14">
    <source>
        <dbReference type="EMBL" id="CAB4600044.1"/>
    </source>
</evidence>
<dbReference type="SUPFAM" id="SSF52440">
    <property type="entry name" value="PreATP-grasp domain"/>
    <property type="match status" value="1"/>
</dbReference>
<dbReference type="NCBIfam" id="NF002378">
    <property type="entry name" value="PRK01372.1"/>
    <property type="match status" value="1"/>
</dbReference>
<keyword evidence="4" id="KW-0436">Ligase</keyword>
<evidence type="ECO:0000256" key="8">
    <source>
        <dbReference type="ARBA" id="ARBA00022842"/>
    </source>
</evidence>
<dbReference type="PIRSF" id="PIRSF039102">
    <property type="entry name" value="Ddl/VanB"/>
    <property type="match status" value="1"/>
</dbReference>
<dbReference type="FunFam" id="3.30.470.20:FF:000008">
    <property type="entry name" value="D-alanine--D-alanine ligase"/>
    <property type="match status" value="1"/>
</dbReference>
<feature type="domain" description="ATP-grasp" evidence="13">
    <location>
        <begin position="138"/>
        <end position="342"/>
    </location>
</feature>
<dbReference type="InterPro" id="IPR005905">
    <property type="entry name" value="D_ala_D_ala"/>
</dbReference>
<dbReference type="EMBL" id="CAFBLI010000043">
    <property type="protein sequence ID" value="CAB4866319.1"/>
    <property type="molecule type" value="Genomic_DNA"/>
</dbReference>
<evidence type="ECO:0000256" key="3">
    <source>
        <dbReference type="ARBA" id="ARBA00010871"/>
    </source>
</evidence>
<reference evidence="15" key="1">
    <citation type="submission" date="2020-05" db="EMBL/GenBank/DDBJ databases">
        <authorList>
            <person name="Chiriac C."/>
            <person name="Salcher M."/>
            <person name="Ghai R."/>
            <person name="Kavagutti S V."/>
        </authorList>
    </citation>
    <scope>NUCLEOTIDE SEQUENCE</scope>
</reference>
<dbReference type="GO" id="GO:0046872">
    <property type="term" value="F:metal ion binding"/>
    <property type="evidence" value="ECO:0007669"/>
    <property type="project" value="UniProtKB-KW"/>
</dbReference>
<keyword evidence="9" id="KW-0133">Cell shape</keyword>
<dbReference type="NCBIfam" id="TIGR01205">
    <property type="entry name" value="D_ala_D_alaTIGR"/>
    <property type="match status" value="1"/>
</dbReference>
<evidence type="ECO:0000313" key="15">
    <source>
        <dbReference type="EMBL" id="CAB4684815.1"/>
    </source>
</evidence>
<dbReference type="GO" id="GO:0008716">
    <property type="term" value="F:D-alanine-D-alanine ligase activity"/>
    <property type="evidence" value="ECO:0007669"/>
    <property type="project" value="InterPro"/>
</dbReference>
<keyword evidence="7" id="KW-0067">ATP-binding</keyword>
<dbReference type="AlphaFoldDB" id="A0A6J6NJE0"/>
<dbReference type="InterPro" id="IPR011095">
    <property type="entry name" value="Dala_Dala_lig_C"/>
</dbReference>
<dbReference type="Gene3D" id="3.30.1490.20">
    <property type="entry name" value="ATP-grasp fold, A domain"/>
    <property type="match status" value="1"/>
</dbReference>
<dbReference type="Pfam" id="PF07478">
    <property type="entry name" value="Dala_Dala_lig_C"/>
    <property type="match status" value="1"/>
</dbReference>
<comment type="cofactor">
    <cofactor evidence="2">
        <name>Mg(2+)</name>
        <dbReference type="ChEBI" id="CHEBI:18420"/>
    </cofactor>
</comment>
<dbReference type="InterPro" id="IPR011761">
    <property type="entry name" value="ATP-grasp"/>
</dbReference>
<dbReference type="GO" id="GO:0005829">
    <property type="term" value="C:cytosol"/>
    <property type="evidence" value="ECO:0007669"/>
    <property type="project" value="TreeGrafter"/>
</dbReference>
<dbReference type="Gene3D" id="3.30.470.20">
    <property type="entry name" value="ATP-grasp fold, B domain"/>
    <property type="match status" value="1"/>
</dbReference>
<keyword evidence="5" id="KW-0479">Metal-binding</keyword>
<dbReference type="PROSITE" id="PS50975">
    <property type="entry name" value="ATP_GRASP"/>
    <property type="match status" value="1"/>
</dbReference>
<dbReference type="GO" id="GO:0008360">
    <property type="term" value="P:regulation of cell shape"/>
    <property type="evidence" value="ECO:0007669"/>
    <property type="project" value="UniProtKB-KW"/>
</dbReference>
<dbReference type="GO" id="GO:0009252">
    <property type="term" value="P:peptidoglycan biosynthetic process"/>
    <property type="evidence" value="ECO:0007669"/>
    <property type="project" value="UniProtKB-KW"/>
</dbReference>
<keyword evidence="10" id="KW-0573">Peptidoglycan synthesis</keyword>
<keyword evidence="12" id="KW-0961">Cell wall biogenesis/degradation</keyword>
<accession>A0A6J6NJE0</accession>
<dbReference type="PROSITE" id="PS00843">
    <property type="entry name" value="DALA_DALA_LIGASE_1"/>
    <property type="match status" value="1"/>
</dbReference>
<keyword evidence="6" id="KW-0547">Nucleotide-binding</keyword>
<evidence type="ECO:0000256" key="6">
    <source>
        <dbReference type="ARBA" id="ARBA00022741"/>
    </source>
</evidence>
<dbReference type="PANTHER" id="PTHR23132">
    <property type="entry name" value="D-ALANINE--D-ALANINE LIGASE"/>
    <property type="match status" value="1"/>
</dbReference>
<comment type="cofactor">
    <cofactor evidence="1">
        <name>Mn(2+)</name>
        <dbReference type="ChEBI" id="CHEBI:29035"/>
    </cofactor>
</comment>
<evidence type="ECO:0000256" key="1">
    <source>
        <dbReference type="ARBA" id="ARBA00001936"/>
    </source>
</evidence>
<dbReference type="Gene3D" id="3.40.50.20">
    <property type="match status" value="1"/>
</dbReference>
<dbReference type="InterPro" id="IPR013815">
    <property type="entry name" value="ATP_grasp_subdomain_1"/>
</dbReference>
<evidence type="ECO:0000313" key="17">
    <source>
        <dbReference type="EMBL" id="CAB4866319.1"/>
    </source>
</evidence>
<dbReference type="HAMAP" id="MF_00047">
    <property type="entry name" value="Dala_Dala_lig"/>
    <property type="match status" value="1"/>
</dbReference>
<dbReference type="GO" id="GO:0005524">
    <property type="term" value="F:ATP binding"/>
    <property type="evidence" value="ECO:0007669"/>
    <property type="project" value="UniProtKB-KW"/>
</dbReference>
<dbReference type="InterPro" id="IPR000291">
    <property type="entry name" value="D-Ala_lig_Van_CS"/>
</dbReference>
<evidence type="ECO:0000256" key="4">
    <source>
        <dbReference type="ARBA" id="ARBA00022598"/>
    </source>
</evidence>
<dbReference type="EMBL" id="CAEZUJ010000022">
    <property type="protein sequence ID" value="CAB4600044.1"/>
    <property type="molecule type" value="Genomic_DNA"/>
</dbReference>
<evidence type="ECO:0000313" key="16">
    <source>
        <dbReference type="EMBL" id="CAB4771799.1"/>
    </source>
</evidence>
<keyword evidence="11" id="KW-0464">Manganese</keyword>
<evidence type="ECO:0000256" key="5">
    <source>
        <dbReference type="ARBA" id="ARBA00022723"/>
    </source>
</evidence>
<dbReference type="EMBL" id="CAEZXH010000042">
    <property type="protein sequence ID" value="CAB4684815.1"/>
    <property type="molecule type" value="Genomic_DNA"/>
</dbReference>
<dbReference type="Pfam" id="PF01820">
    <property type="entry name" value="Dala_Dala_lig_N"/>
    <property type="match status" value="1"/>
</dbReference>
<gene>
    <name evidence="14" type="ORF">UFOPK1811_00728</name>
    <name evidence="15" type="ORF">UFOPK2360_00794</name>
    <name evidence="16" type="ORF">UFOPK2922_00393</name>
    <name evidence="17" type="ORF">UFOPK3306_00702</name>
</gene>
<dbReference type="InterPro" id="IPR016185">
    <property type="entry name" value="PreATP-grasp_dom_sf"/>
</dbReference>
<dbReference type="GO" id="GO:0071555">
    <property type="term" value="P:cell wall organization"/>
    <property type="evidence" value="ECO:0007669"/>
    <property type="project" value="UniProtKB-KW"/>
</dbReference>
<evidence type="ECO:0000256" key="10">
    <source>
        <dbReference type="ARBA" id="ARBA00022984"/>
    </source>
</evidence>
<evidence type="ECO:0000256" key="11">
    <source>
        <dbReference type="ARBA" id="ARBA00023211"/>
    </source>
</evidence>
<dbReference type="EMBL" id="CAEZZS010000011">
    <property type="protein sequence ID" value="CAB4771799.1"/>
    <property type="molecule type" value="Genomic_DNA"/>
</dbReference>
<proteinExistence type="inferred from homology"/>
<dbReference type="PANTHER" id="PTHR23132:SF25">
    <property type="entry name" value="D-ALANINE--D-ALANINE LIGASE A"/>
    <property type="match status" value="1"/>
</dbReference>
<dbReference type="PROSITE" id="PS00844">
    <property type="entry name" value="DALA_DALA_LIGASE_2"/>
    <property type="match status" value="1"/>
</dbReference>
<evidence type="ECO:0000256" key="2">
    <source>
        <dbReference type="ARBA" id="ARBA00001946"/>
    </source>
</evidence>
<name>A0A6J6NJE0_9ZZZZ</name>
<protein>
    <submittedName>
        <fullName evidence="15">Unannotated protein</fullName>
    </submittedName>
</protein>
<evidence type="ECO:0000256" key="9">
    <source>
        <dbReference type="ARBA" id="ARBA00022960"/>
    </source>
</evidence>
<keyword evidence="8" id="KW-0460">Magnesium</keyword>
<dbReference type="SUPFAM" id="SSF56059">
    <property type="entry name" value="Glutathione synthetase ATP-binding domain-like"/>
    <property type="match status" value="1"/>
</dbReference>
<evidence type="ECO:0000256" key="7">
    <source>
        <dbReference type="ARBA" id="ARBA00022840"/>
    </source>
</evidence>
<dbReference type="InterPro" id="IPR011127">
    <property type="entry name" value="Dala_Dala_lig_N"/>
</dbReference>
<evidence type="ECO:0000259" key="13">
    <source>
        <dbReference type="PROSITE" id="PS50975"/>
    </source>
</evidence>
<comment type="similarity">
    <text evidence="3">Belongs to the D-alanine--D-alanine ligase family.</text>
</comment>
<dbReference type="NCBIfam" id="NF002528">
    <property type="entry name" value="PRK01966.1-4"/>
    <property type="match status" value="1"/>
</dbReference>
<sequence>MGDVAKVKVKLKVGVICGGASSEHSVSCLSAASLLKSIDRDHFEVALIGITQKGKWVRLKDDPSLISLKGDQLPVVPTDAPEISLSEIKVEIDVAFPVVHGTFGEDGTLQAILDQAGIVYVGSGEIASRAGFDKGVSRKIFSDAGIPSTKTKILLMADWKIQQSQIENEIKVEFELPLFVKPSRSGSSQGVAKVKSWEQLSGAINDAFTHDDKVLIEEMISGREVECGVLGSKASAVGEIKILGNHEFYDFEAKYLDDATKLIVPAEIPDESANQIKVLAIQAFNLIGAEGLARVDFFLKDDGSLILNEINTMPGFTATSMYPRLWQASGITYQNLITELLRVAQNKS</sequence>
<evidence type="ECO:0000256" key="12">
    <source>
        <dbReference type="ARBA" id="ARBA00023316"/>
    </source>
</evidence>